<dbReference type="PANTHER" id="PTHR46470">
    <property type="entry name" value="N-ACYLNEURAMINATE-9-PHOSPHATASE"/>
    <property type="match status" value="1"/>
</dbReference>
<evidence type="ECO:0000313" key="4">
    <source>
        <dbReference type="EMBL" id="MFC0050825.1"/>
    </source>
</evidence>
<evidence type="ECO:0000256" key="1">
    <source>
        <dbReference type="ARBA" id="ARBA00001946"/>
    </source>
</evidence>
<protein>
    <submittedName>
        <fullName evidence="4">5-amino-6-(5-phospho-D-ribitylamino)uracil phosphatase YigB</fullName>
        <ecNumber evidence="4">3.1.3.104</ecNumber>
    </submittedName>
</protein>
<dbReference type="Gene3D" id="3.40.50.1000">
    <property type="entry name" value="HAD superfamily/HAD-like"/>
    <property type="match status" value="1"/>
</dbReference>
<comment type="caution">
    <text evidence="4">The sequence shown here is derived from an EMBL/GenBank/DDBJ whole genome shotgun (WGS) entry which is preliminary data.</text>
</comment>
<dbReference type="NCBIfam" id="TIGR01549">
    <property type="entry name" value="HAD-SF-IA-v1"/>
    <property type="match status" value="1"/>
</dbReference>
<keyword evidence="5" id="KW-1185">Reference proteome</keyword>
<name>A0ABV6BIX9_9GAMM</name>
<accession>A0ABV6BIX9</accession>
<dbReference type="EMBL" id="JBHLXP010000011">
    <property type="protein sequence ID" value="MFC0050825.1"/>
    <property type="molecule type" value="Genomic_DNA"/>
</dbReference>
<dbReference type="InterPro" id="IPR036412">
    <property type="entry name" value="HAD-like_sf"/>
</dbReference>
<dbReference type="GO" id="GO:0043726">
    <property type="term" value="F:5-amino-6-(5-phosphoribitylamino)uracil phosphatase activity"/>
    <property type="evidence" value="ECO:0007669"/>
    <property type="project" value="UniProtKB-EC"/>
</dbReference>
<dbReference type="PANTHER" id="PTHR46470:SF4">
    <property type="entry name" value="5-AMINO-6-(5-PHOSPHO-D-RIBITYLAMINO)URACIL PHOSPHATASE YIGB"/>
    <property type="match status" value="1"/>
</dbReference>
<dbReference type="RefSeq" id="WP_377249167.1">
    <property type="nucleotide sequence ID" value="NZ_JBHLXP010000011.1"/>
</dbReference>
<dbReference type="SFLD" id="SFLDS00003">
    <property type="entry name" value="Haloacid_Dehalogenase"/>
    <property type="match status" value="1"/>
</dbReference>
<keyword evidence="2 4" id="KW-0378">Hydrolase</keyword>
<proteinExistence type="predicted"/>
<dbReference type="NCBIfam" id="NF008018">
    <property type="entry name" value="PRK10748.1"/>
    <property type="match status" value="1"/>
</dbReference>
<dbReference type="EC" id="3.1.3.104" evidence="4"/>
<evidence type="ECO:0000313" key="5">
    <source>
        <dbReference type="Proteomes" id="UP001589813"/>
    </source>
</evidence>
<dbReference type="InterPro" id="IPR006439">
    <property type="entry name" value="HAD-SF_hydro_IA"/>
</dbReference>
<dbReference type="InterPro" id="IPR023214">
    <property type="entry name" value="HAD_sf"/>
</dbReference>
<evidence type="ECO:0000256" key="3">
    <source>
        <dbReference type="ARBA" id="ARBA00022842"/>
    </source>
</evidence>
<dbReference type="InterPro" id="IPR051400">
    <property type="entry name" value="HAD-like_hydrolase"/>
</dbReference>
<dbReference type="Pfam" id="PF00702">
    <property type="entry name" value="Hydrolase"/>
    <property type="match status" value="1"/>
</dbReference>
<comment type="cofactor">
    <cofactor evidence="1">
        <name>Mg(2+)</name>
        <dbReference type="ChEBI" id="CHEBI:18420"/>
    </cofactor>
</comment>
<reference evidence="4 5" key="1">
    <citation type="submission" date="2024-09" db="EMBL/GenBank/DDBJ databases">
        <authorList>
            <person name="Sun Q."/>
            <person name="Mori K."/>
        </authorList>
    </citation>
    <scope>NUCLEOTIDE SEQUENCE [LARGE SCALE GENOMIC DNA]</scope>
    <source>
        <strain evidence="4 5">KCTC 23315</strain>
    </source>
</reference>
<dbReference type="Proteomes" id="UP001589813">
    <property type="component" value="Unassembled WGS sequence"/>
</dbReference>
<dbReference type="SUPFAM" id="SSF56784">
    <property type="entry name" value="HAD-like"/>
    <property type="match status" value="1"/>
</dbReference>
<sequence length="241" mass="26792">MRLYKNLSAIHALSFDLDDTLYPNSNVIVAAELAMQQRLQQLKPELPHNDPQYWWQQRKLLAAQDAEIRHDVSRWRLLAVEQGLMAQGLSSCEAGEVAELALGAFLQERTNISVRAEVKQLLAQLASRFPLVAITNGNADIQRMGIAPYFQFALRAGPDGRMKPFPDLFQRAAERLSVRTTQILHIGDHVRSDVLGALNAGCQAAWLNPASSPQPELAKPPLVLPHLELSDLRELLALQPG</sequence>
<gene>
    <name evidence="4" type="primary">yigB</name>
    <name evidence="4" type="ORF">ACFFJP_21285</name>
</gene>
<evidence type="ECO:0000256" key="2">
    <source>
        <dbReference type="ARBA" id="ARBA00022801"/>
    </source>
</evidence>
<dbReference type="SFLD" id="SFLDG01129">
    <property type="entry name" value="C1.5:_HAD__Beta-PGM__Phosphata"/>
    <property type="match status" value="1"/>
</dbReference>
<keyword evidence="3" id="KW-0460">Magnesium</keyword>
<dbReference type="Gene3D" id="1.20.120.1600">
    <property type="match status" value="1"/>
</dbReference>
<organism evidence="4 5">
    <name type="scientific">Rheinheimera tilapiae</name>
    <dbReference type="NCBI Taxonomy" id="875043"/>
    <lineage>
        <taxon>Bacteria</taxon>
        <taxon>Pseudomonadati</taxon>
        <taxon>Pseudomonadota</taxon>
        <taxon>Gammaproteobacteria</taxon>
        <taxon>Chromatiales</taxon>
        <taxon>Chromatiaceae</taxon>
        <taxon>Rheinheimera</taxon>
    </lineage>
</organism>